<dbReference type="Gene3D" id="1.10.10.10">
    <property type="entry name" value="Winged helix-like DNA-binding domain superfamily/Winged helix DNA-binding domain"/>
    <property type="match status" value="1"/>
</dbReference>
<dbReference type="GO" id="GO:0003677">
    <property type="term" value="F:DNA binding"/>
    <property type="evidence" value="ECO:0007669"/>
    <property type="project" value="UniProtKB-KW"/>
</dbReference>
<dbReference type="CDD" id="cd06170">
    <property type="entry name" value="LuxR_C_like"/>
    <property type="match status" value="1"/>
</dbReference>
<proteinExistence type="predicted"/>
<dbReference type="InterPro" id="IPR036388">
    <property type="entry name" value="WH-like_DNA-bd_sf"/>
</dbReference>
<name>A0A2G9CAJ0_9BURK</name>
<dbReference type="EMBL" id="PEOG01000021">
    <property type="protein sequence ID" value="PIM53440.1"/>
    <property type="molecule type" value="Genomic_DNA"/>
</dbReference>
<protein>
    <recommendedName>
        <fullName evidence="5">HTH luxR-type domain-containing protein</fullName>
    </recommendedName>
</protein>
<keyword evidence="7" id="KW-1185">Reference proteome</keyword>
<comment type="caution">
    <text evidence="6">The sequence shown here is derived from an EMBL/GenBank/DDBJ whole genome shotgun (WGS) entry which is preliminary data.</text>
</comment>
<dbReference type="Proteomes" id="UP000231501">
    <property type="component" value="Unassembled WGS sequence"/>
</dbReference>
<organism evidence="6 7">
    <name type="scientific">Roseateles chitinivorans</name>
    <dbReference type="NCBI Taxonomy" id="2917965"/>
    <lineage>
        <taxon>Bacteria</taxon>
        <taxon>Pseudomonadati</taxon>
        <taxon>Pseudomonadota</taxon>
        <taxon>Betaproteobacteria</taxon>
        <taxon>Burkholderiales</taxon>
        <taxon>Sphaerotilaceae</taxon>
        <taxon>Roseateles</taxon>
    </lineage>
</organism>
<dbReference type="InterPro" id="IPR016032">
    <property type="entry name" value="Sig_transdc_resp-reg_C-effctor"/>
</dbReference>
<keyword evidence="3" id="KW-0804">Transcription</keyword>
<dbReference type="AlphaFoldDB" id="A0A2G9CAJ0"/>
<dbReference type="GO" id="GO:0006355">
    <property type="term" value="P:regulation of DNA-templated transcription"/>
    <property type="evidence" value="ECO:0007669"/>
    <property type="project" value="InterPro"/>
</dbReference>
<dbReference type="Pfam" id="PF00196">
    <property type="entry name" value="GerE"/>
    <property type="match status" value="1"/>
</dbReference>
<evidence type="ECO:0000256" key="4">
    <source>
        <dbReference type="SAM" id="MobiDB-lite"/>
    </source>
</evidence>
<evidence type="ECO:0000256" key="2">
    <source>
        <dbReference type="ARBA" id="ARBA00023125"/>
    </source>
</evidence>
<evidence type="ECO:0000313" key="6">
    <source>
        <dbReference type="EMBL" id="PIM53440.1"/>
    </source>
</evidence>
<dbReference type="SUPFAM" id="SSF46894">
    <property type="entry name" value="C-terminal effector domain of the bipartite response regulators"/>
    <property type="match status" value="1"/>
</dbReference>
<evidence type="ECO:0000256" key="3">
    <source>
        <dbReference type="ARBA" id="ARBA00023163"/>
    </source>
</evidence>
<dbReference type="PANTHER" id="PTHR44688">
    <property type="entry name" value="DNA-BINDING TRANSCRIPTIONAL ACTIVATOR DEVR_DOSR"/>
    <property type="match status" value="1"/>
</dbReference>
<dbReference type="PRINTS" id="PR00038">
    <property type="entry name" value="HTHLUXR"/>
</dbReference>
<feature type="region of interest" description="Disordered" evidence="4">
    <location>
        <begin position="28"/>
        <end position="64"/>
    </location>
</feature>
<keyword evidence="2" id="KW-0238">DNA-binding</keyword>
<keyword evidence="1" id="KW-0805">Transcription regulation</keyword>
<evidence type="ECO:0000256" key="1">
    <source>
        <dbReference type="ARBA" id="ARBA00023015"/>
    </source>
</evidence>
<sequence>MSARARRVPAAYRRRALFIGTSRRAGTLASPRLTHPPMSMTPPSLSSTIAPPQPTHPSVPSVPPQPAVMAEGDALPLSWLQDRVLAERLLEAVWSARQPVTPAQFFVWSQSRLQPLLPHRLLVCVGDQSPSPRLAAQLFHLKPIGEALQAQLEAADHGLWLHLIRRWGDGRRPVRIQLEREAPSALFQPLLEAGLRELALHGVVGDGERPQGLFLLAGDGWEDDHLRRLELLTPALHAAWRRARLQSRGQAMPRRAGAMVTPREQQIVEGLRAGLSNEGIAIQLGISMFTVKNHVRKILRKLGANNRAQAVAIAMSRREFSEPGAPAAR</sequence>
<feature type="compositionally biased region" description="Pro residues" evidence="4">
    <location>
        <begin position="51"/>
        <end position="64"/>
    </location>
</feature>
<gene>
    <name evidence="6" type="ORF">CS062_09755</name>
</gene>
<evidence type="ECO:0000259" key="5">
    <source>
        <dbReference type="PROSITE" id="PS50043"/>
    </source>
</evidence>
<reference evidence="6 7" key="1">
    <citation type="submission" date="2017-11" db="EMBL/GenBank/DDBJ databases">
        <title>Draft genome sequence of Mitsuaria sp. HWN-4.</title>
        <authorList>
            <person name="Gundlapally S.R."/>
        </authorList>
    </citation>
    <scope>NUCLEOTIDE SEQUENCE [LARGE SCALE GENOMIC DNA]</scope>
    <source>
        <strain evidence="6 7">HWN-4</strain>
    </source>
</reference>
<dbReference type="PANTHER" id="PTHR44688:SF16">
    <property type="entry name" value="DNA-BINDING TRANSCRIPTIONAL ACTIVATOR DEVR_DOSR"/>
    <property type="match status" value="1"/>
</dbReference>
<feature type="compositionally biased region" description="Low complexity" evidence="4">
    <location>
        <begin position="36"/>
        <end position="48"/>
    </location>
</feature>
<dbReference type="SMART" id="SM00421">
    <property type="entry name" value="HTH_LUXR"/>
    <property type="match status" value="1"/>
</dbReference>
<evidence type="ECO:0000313" key="7">
    <source>
        <dbReference type="Proteomes" id="UP000231501"/>
    </source>
</evidence>
<dbReference type="PROSITE" id="PS50043">
    <property type="entry name" value="HTH_LUXR_2"/>
    <property type="match status" value="1"/>
</dbReference>
<dbReference type="InterPro" id="IPR000792">
    <property type="entry name" value="Tscrpt_reg_LuxR_C"/>
</dbReference>
<accession>A0A2G9CAJ0</accession>
<feature type="domain" description="HTH luxR-type" evidence="5">
    <location>
        <begin position="253"/>
        <end position="318"/>
    </location>
</feature>